<accession>A0A5P1FRP3</accession>
<evidence type="ECO:0000313" key="3">
    <source>
        <dbReference type="Proteomes" id="UP000243459"/>
    </source>
</evidence>
<dbReference type="AlphaFoldDB" id="A0A5P1FRP3"/>
<dbReference type="Gramene" id="ONK80684">
    <property type="protein sequence ID" value="ONK80684"/>
    <property type="gene ID" value="A4U43_C01F20590"/>
</dbReference>
<evidence type="ECO:0000313" key="2">
    <source>
        <dbReference type="EMBL" id="ONK80684.1"/>
    </source>
</evidence>
<organism evidence="2 3">
    <name type="scientific">Asparagus officinalis</name>
    <name type="common">Garden asparagus</name>
    <dbReference type="NCBI Taxonomy" id="4686"/>
    <lineage>
        <taxon>Eukaryota</taxon>
        <taxon>Viridiplantae</taxon>
        <taxon>Streptophyta</taxon>
        <taxon>Embryophyta</taxon>
        <taxon>Tracheophyta</taxon>
        <taxon>Spermatophyta</taxon>
        <taxon>Magnoliopsida</taxon>
        <taxon>Liliopsida</taxon>
        <taxon>Asparagales</taxon>
        <taxon>Asparagaceae</taxon>
        <taxon>Asparagoideae</taxon>
        <taxon>Asparagus</taxon>
    </lineage>
</organism>
<protein>
    <submittedName>
        <fullName evidence="2">Uncharacterized protein</fullName>
    </submittedName>
</protein>
<feature type="region of interest" description="Disordered" evidence="1">
    <location>
        <begin position="31"/>
        <end position="55"/>
    </location>
</feature>
<sequence length="72" mass="8048">MSSSPISSSTTTECTLQHCHLRRVLRRLREETKAADEMDGEEHGEGVEEKEGEIKLIEPVRSMVMGSKGDEC</sequence>
<proteinExistence type="predicted"/>
<gene>
    <name evidence="2" type="ORF">A4U43_C01F20590</name>
</gene>
<reference evidence="3" key="1">
    <citation type="journal article" date="2017" name="Nat. Commun.">
        <title>The asparagus genome sheds light on the origin and evolution of a young Y chromosome.</title>
        <authorList>
            <person name="Harkess A."/>
            <person name="Zhou J."/>
            <person name="Xu C."/>
            <person name="Bowers J.E."/>
            <person name="Van der Hulst R."/>
            <person name="Ayyampalayam S."/>
            <person name="Mercati F."/>
            <person name="Riccardi P."/>
            <person name="McKain M.R."/>
            <person name="Kakrana A."/>
            <person name="Tang H."/>
            <person name="Ray J."/>
            <person name="Groenendijk J."/>
            <person name="Arikit S."/>
            <person name="Mathioni S.M."/>
            <person name="Nakano M."/>
            <person name="Shan H."/>
            <person name="Telgmann-Rauber A."/>
            <person name="Kanno A."/>
            <person name="Yue Z."/>
            <person name="Chen H."/>
            <person name="Li W."/>
            <person name="Chen Y."/>
            <person name="Xu X."/>
            <person name="Zhang Y."/>
            <person name="Luo S."/>
            <person name="Chen H."/>
            <person name="Gao J."/>
            <person name="Mao Z."/>
            <person name="Pires J.C."/>
            <person name="Luo M."/>
            <person name="Kudrna D."/>
            <person name="Wing R.A."/>
            <person name="Meyers B.C."/>
            <person name="Yi K."/>
            <person name="Kong H."/>
            <person name="Lavrijsen P."/>
            <person name="Sunseri F."/>
            <person name="Falavigna A."/>
            <person name="Ye Y."/>
            <person name="Leebens-Mack J.H."/>
            <person name="Chen G."/>
        </authorList>
    </citation>
    <scope>NUCLEOTIDE SEQUENCE [LARGE SCALE GENOMIC DNA]</scope>
    <source>
        <strain evidence="3">cv. DH0086</strain>
    </source>
</reference>
<keyword evidence="3" id="KW-1185">Reference proteome</keyword>
<dbReference type="Proteomes" id="UP000243459">
    <property type="component" value="Chromosome 1"/>
</dbReference>
<name>A0A5P1FRP3_ASPOF</name>
<evidence type="ECO:0000256" key="1">
    <source>
        <dbReference type="SAM" id="MobiDB-lite"/>
    </source>
</evidence>
<dbReference type="EMBL" id="CM007381">
    <property type="protein sequence ID" value="ONK80684.1"/>
    <property type="molecule type" value="Genomic_DNA"/>
</dbReference>